<dbReference type="GeneID" id="63804435"/>
<dbReference type="Proteomes" id="UP000193922">
    <property type="component" value="Unassembled WGS sequence"/>
</dbReference>
<feature type="signal peptide" evidence="2">
    <location>
        <begin position="1"/>
        <end position="22"/>
    </location>
</feature>
<feature type="chain" id="PRO_5013050486" evidence="2">
    <location>
        <begin position="23"/>
        <end position="235"/>
    </location>
</feature>
<accession>A0A1Y1W689</accession>
<feature type="region of interest" description="Disordered" evidence="1">
    <location>
        <begin position="190"/>
        <end position="235"/>
    </location>
</feature>
<evidence type="ECO:0000256" key="2">
    <source>
        <dbReference type="SAM" id="SignalP"/>
    </source>
</evidence>
<comment type="caution">
    <text evidence="3">The sequence shown here is derived from an EMBL/GenBank/DDBJ whole genome shotgun (WGS) entry which is preliminary data.</text>
</comment>
<evidence type="ECO:0000313" key="4">
    <source>
        <dbReference type="Proteomes" id="UP000193922"/>
    </source>
</evidence>
<dbReference type="RefSeq" id="XP_040742792.1">
    <property type="nucleotide sequence ID" value="XM_040887787.1"/>
</dbReference>
<protein>
    <submittedName>
        <fullName evidence="3">Uncharacterized protein</fullName>
    </submittedName>
</protein>
<dbReference type="EMBL" id="MCFD01000008">
    <property type="protein sequence ID" value="ORX69060.1"/>
    <property type="molecule type" value="Genomic_DNA"/>
</dbReference>
<keyword evidence="4" id="KW-1185">Reference proteome</keyword>
<organism evidence="3 4">
    <name type="scientific">Linderina pennispora</name>
    <dbReference type="NCBI Taxonomy" id="61395"/>
    <lineage>
        <taxon>Eukaryota</taxon>
        <taxon>Fungi</taxon>
        <taxon>Fungi incertae sedis</taxon>
        <taxon>Zoopagomycota</taxon>
        <taxon>Kickxellomycotina</taxon>
        <taxon>Kickxellomycetes</taxon>
        <taxon>Kickxellales</taxon>
        <taxon>Kickxellaceae</taxon>
        <taxon>Linderina</taxon>
    </lineage>
</organism>
<feature type="compositionally biased region" description="Polar residues" evidence="1">
    <location>
        <begin position="211"/>
        <end position="223"/>
    </location>
</feature>
<feature type="compositionally biased region" description="Basic residues" evidence="1">
    <location>
        <begin position="190"/>
        <end position="205"/>
    </location>
</feature>
<evidence type="ECO:0000256" key="1">
    <source>
        <dbReference type="SAM" id="MobiDB-lite"/>
    </source>
</evidence>
<evidence type="ECO:0000313" key="3">
    <source>
        <dbReference type="EMBL" id="ORX69060.1"/>
    </source>
</evidence>
<dbReference type="AlphaFoldDB" id="A0A1Y1W689"/>
<proteinExistence type="predicted"/>
<keyword evidence="2" id="KW-0732">Signal</keyword>
<gene>
    <name evidence="3" type="ORF">DL89DRAFT_268089</name>
</gene>
<reference evidence="3 4" key="1">
    <citation type="submission" date="2016-07" db="EMBL/GenBank/DDBJ databases">
        <title>Pervasive Adenine N6-methylation of Active Genes in Fungi.</title>
        <authorList>
            <consortium name="DOE Joint Genome Institute"/>
            <person name="Mondo S.J."/>
            <person name="Dannebaum R.O."/>
            <person name="Kuo R.C."/>
            <person name="Labutti K."/>
            <person name="Haridas S."/>
            <person name="Kuo A."/>
            <person name="Salamov A."/>
            <person name="Ahrendt S.R."/>
            <person name="Lipzen A."/>
            <person name="Sullivan W."/>
            <person name="Andreopoulos W.B."/>
            <person name="Clum A."/>
            <person name="Lindquist E."/>
            <person name="Daum C."/>
            <person name="Ramamoorthy G.K."/>
            <person name="Gryganskyi A."/>
            <person name="Culley D."/>
            <person name="Magnuson J.K."/>
            <person name="James T.Y."/>
            <person name="O'Malley M.A."/>
            <person name="Stajich J.E."/>
            <person name="Spatafora J.W."/>
            <person name="Visel A."/>
            <person name="Grigoriev I.V."/>
        </authorList>
    </citation>
    <scope>NUCLEOTIDE SEQUENCE [LARGE SCALE GENOMIC DNA]</scope>
    <source>
        <strain evidence="3 4">ATCC 12442</strain>
    </source>
</reference>
<sequence>MKTSIVFASIFATASMASPAGAYGYSSAGIPPTDTGVYSSAVASSNVYTNVGSAVTTAAESSAYATGESPAPATSTGAYTDATNVITTSDTLGPEDSSNVYTSVASAATTAEPSAYVTGENPTPEASGGAYTDVASGVTSAGGSSYPTDGPATSVEDDCEGGDTIDLPSNLPSDVVELIQSKIDQIKKNCGHRGRCRGQPRHSRAHPSMTRDLNNYSQGNTVPTGGAYNTYEPVY</sequence>
<name>A0A1Y1W689_9FUNG</name>